<dbReference type="AlphaFoldDB" id="A0AAD5KAJ3"/>
<evidence type="ECO:0000256" key="5">
    <source>
        <dbReference type="PROSITE-ProRule" id="PRU00108"/>
    </source>
</evidence>
<name>A0AAD5KAJ3_9FUNG</name>
<dbReference type="PANTHER" id="PTHR24324:SF5">
    <property type="entry name" value="HEMATOPOIETICALLY-EXPRESSED HOMEOBOX PROTEIN HHEX"/>
    <property type="match status" value="1"/>
</dbReference>
<reference evidence="9" key="2">
    <citation type="submission" date="2023-02" db="EMBL/GenBank/DDBJ databases">
        <authorList>
            <consortium name="DOE Joint Genome Institute"/>
            <person name="Mondo S.J."/>
            <person name="Chang Y."/>
            <person name="Wang Y."/>
            <person name="Ahrendt S."/>
            <person name="Andreopoulos W."/>
            <person name="Barry K."/>
            <person name="Beard J."/>
            <person name="Benny G.L."/>
            <person name="Blankenship S."/>
            <person name="Bonito G."/>
            <person name="Cuomo C."/>
            <person name="Desiro A."/>
            <person name="Gervers K.A."/>
            <person name="Hundley H."/>
            <person name="Kuo A."/>
            <person name="LaButti K."/>
            <person name="Lang B.F."/>
            <person name="Lipzen A."/>
            <person name="O'Donnell K."/>
            <person name="Pangilinan J."/>
            <person name="Reynolds N."/>
            <person name="Sandor L."/>
            <person name="Smith M.W."/>
            <person name="Tsang A."/>
            <person name="Grigoriev I.V."/>
            <person name="Stajich J.E."/>
            <person name="Spatafora J.W."/>
        </authorList>
    </citation>
    <scope>NUCLEOTIDE SEQUENCE</scope>
    <source>
        <strain evidence="9">RSA 2281</strain>
    </source>
</reference>
<feature type="compositionally biased region" description="Low complexity" evidence="7">
    <location>
        <begin position="232"/>
        <end position="252"/>
    </location>
</feature>
<feature type="region of interest" description="Disordered" evidence="7">
    <location>
        <begin position="207"/>
        <end position="253"/>
    </location>
</feature>
<protein>
    <submittedName>
        <fullName evidence="9">Homeobox domain-containing protein</fullName>
    </submittedName>
</protein>
<accession>A0AAD5KAJ3</accession>
<comment type="caution">
    <text evidence="9">The sequence shown here is derived from an EMBL/GenBank/DDBJ whole genome shotgun (WGS) entry which is preliminary data.</text>
</comment>
<evidence type="ECO:0000259" key="8">
    <source>
        <dbReference type="PROSITE" id="PS50071"/>
    </source>
</evidence>
<dbReference type="Gene3D" id="1.10.10.60">
    <property type="entry name" value="Homeodomain-like"/>
    <property type="match status" value="1"/>
</dbReference>
<evidence type="ECO:0000256" key="4">
    <source>
        <dbReference type="ARBA" id="ARBA00023242"/>
    </source>
</evidence>
<dbReference type="PROSITE" id="PS00027">
    <property type="entry name" value="HOMEOBOX_1"/>
    <property type="match status" value="1"/>
</dbReference>
<organism evidence="9 10">
    <name type="scientific">Phascolomyces articulosus</name>
    <dbReference type="NCBI Taxonomy" id="60185"/>
    <lineage>
        <taxon>Eukaryota</taxon>
        <taxon>Fungi</taxon>
        <taxon>Fungi incertae sedis</taxon>
        <taxon>Mucoromycota</taxon>
        <taxon>Mucoromycotina</taxon>
        <taxon>Mucoromycetes</taxon>
        <taxon>Mucorales</taxon>
        <taxon>Lichtheimiaceae</taxon>
        <taxon>Phascolomyces</taxon>
    </lineage>
</organism>
<feature type="compositionally biased region" description="Polar residues" evidence="7">
    <location>
        <begin position="1"/>
        <end position="13"/>
    </location>
</feature>
<keyword evidence="4 5" id="KW-0539">Nucleus</keyword>
<dbReference type="InterPro" id="IPR051000">
    <property type="entry name" value="Homeobox_DNA-bind_prot"/>
</dbReference>
<dbReference type="Proteomes" id="UP001209540">
    <property type="component" value="Unassembled WGS sequence"/>
</dbReference>
<proteinExistence type="predicted"/>
<dbReference type="InterPro" id="IPR009057">
    <property type="entry name" value="Homeodomain-like_sf"/>
</dbReference>
<feature type="DNA-binding region" description="Homeobox" evidence="5">
    <location>
        <begin position="83"/>
        <end position="142"/>
    </location>
</feature>
<comment type="subcellular location">
    <subcellularLocation>
        <location evidence="1 5 6">Nucleus</location>
    </subcellularLocation>
</comment>
<evidence type="ECO:0000313" key="9">
    <source>
        <dbReference type="EMBL" id="KAI9263333.1"/>
    </source>
</evidence>
<evidence type="ECO:0000256" key="2">
    <source>
        <dbReference type="ARBA" id="ARBA00023125"/>
    </source>
</evidence>
<evidence type="ECO:0000256" key="6">
    <source>
        <dbReference type="RuleBase" id="RU000682"/>
    </source>
</evidence>
<evidence type="ECO:0000313" key="10">
    <source>
        <dbReference type="Proteomes" id="UP001209540"/>
    </source>
</evidence>
<feature type="domain" description="Homeobox" evidence="8">
    <location>
        <begin position="81"/>
        <end position="141"/>
    </location>
</feature>
<keyword evidence="3 5" id="KW-0371">Homeobox</keyword>
<dbReference type="CDD" id="cd00086">
    <property type="entry name" value="homeodomain"/>
    <property type="match status" value="1"/>
</dbReference>
<dbReference type="InterPro" id="IPR017970">
    <property type="entry name" value="Homeobox_CS"/>
</dbReference>
<dbReference type="PROSITE" id="PS50071">
    <property type="entry name" value="HOMEOBOX_2"/>
    <property type="match status" value="1"/>
</dbReference>
<dbReference type="SMART" id="SM00389">
    <property type="entry name" value="HOX"/>
    <property type="match status" value="1"/>
</dbReference>
<dbReference type="GO" id="GO:0000978">
    <property type="term" value="F:RNA polymerase II cis-regulatory region sequence-specific DNA binding"/>
    <property type="evidence" value="ECO:0007669"/>
    <property type="project" value="TreeGrafter"/>
</dbReference>
<dbReference type="GO" id="GO:0000981">
    <property type="term" value="F:DNA-binding transcription factor activity, RNA polymerase II-specific"/>
    <property type="evidence" value="ECO:0007669"/>
    <property type="project" value="InterPro"/>
</dbReference>
<dbReference type="SUPFAM" id="SSF46689">
    <property type="entry name" value="Homeodomain-like"/>
    <property type="match status" value="1"/>
</dbReference>
<sequence length="317" mass="37023">MTTTQSIRSTNKFPSHMSEDDTSPSLCALLNPEELSSSSQQHEQSNHHHSHHHHHHHNNNNNNNNNNKHQRQSLRIKSHEAPAKPKRKRISQEQFQALSELFEQTDTPNYELREKLALKLNMTNREVQVWFQNRRAKFNRVRVQEQRNQQLLLQKQQQQHQPIPRWPEVDPQQQHPVLIYNNTSSTSTSPTCSTFPHHQQDASSFYATNNKRRYNNDQELPAPNLSYHEDSFSSTSSSSSSTPTSPYPTLSPDMAPLEILAMAADYVQRCDQEQEEAEQAAAAKKRRRTNNTTMEEEAHPQQEQQHQHTQKSWRPWL</sequence>
<feature type="region of interest" description="Disordered" evidence="7">
    <location>
        <begin position="269"/>
        <end position="317"/>
    </location>
</feature>
<dbReference type="InterPro" id="IPR001356">
    <property type="entry name" value="HD"/>
</dbReference>
<keyword evidence="10" id="KW-1185">Reference proteome</keyword>
<reference evidence="9" key="1">
    <citation type="journal article" date="2022" name="IScience">
        <title>Evolution of zygomycete secretomes and the origins of terrestrial fungal ecologies.</title>
        <authorList>
            <person name="Chang Y."/>
            <person name="Wang Y."/>
            <person name="Mondo S."/>
            <person name="Ahrendt S."/>
            <person name="Andreopoulos W."/>
            <person name="Barry K."/>
            <person name="Beard J."/>
            <person name="Benny G.L."/>
            <person name="Blankenship S."/>
            <person name="Bonito G."/>
            <person name="Cuomo C."/>
            <person name="Desiro A."/>
            <person name="Gervers K.A."/>
            <person name="Hundley H."/>
            <person name="Kuo A."/>
            <person name="LaButti K."/>
            <person name="Lang B.F."/>
            <person name="Lipzen A."/>
            <person name="O'Donnell K."/>
            <person name="Pangilinan J."/>
            <person name="Reynolds N."/>
            <person name="Sandor L."/>
            <person name="Smith M.E."/>
            <person name="Tsang A."/>
            <person name="Grigoriev I.V."/>
            <person name="Stajich J.E."/>
            <person name="Spatafora J.W."/>
        </authorList>
    </citation>
    <scope>NUCLEOTIDE SEQUENCE</scope>
    <source>
        <strain evidence="9">RSA 2281</strain>
    </source>
</reference>
<dbReference type="Pfam" id="PF00046">
    <property type="entry name" value="Homeodomain"/>
    <property type="match status" value="1"/>
</dbReference>
<dbReference type="PANTHER" id="PTHR24324">
    <property type="entry name" value="HOMEOBOX PROTEIN HHEX"/>
    <property type="match status" value="1"/>
</dbReference>
<keyword evidence="2 5" id="KW-0238">DNA-binding</keyword>
<gene>
    <name evidence="9" type="ORF">BDA99DRAFT_509976</name>
</gene>
<feature type="region of interest" description="Disordered" evidence="7">
    <location>
        <begin position="1"/>
        <end position="74"/>
    </location>
</feature>
<dbReference type="EMBL" id="JAIXMP010000013">
    <property type="protein sequence ID" value="KAI9263333.1"/>
    <property type="molecule type" value="Genomic_DNA"/>
</dbReference>
<evidence type="ECO:0000256" key="3">
    <source>
        <dbReference type="ARBA" id="ARBA00023155"/>
    </source>
</evidence>
<dbReference type="GO" id="GO:0005634">
    <property type="term" value="C:nucleus"/>
    <property type="evidence" value="ECO:0007669"/>
    <property type="project" value="UniProtKB-SubCell"/>
</dbReference>
<evidence type="ECO:0000256" key="1">
    <source>
        <dbReference type="ARBA" id="ARBA00004123"/>
    </source>
</evidence>
<dbReference type="GO" id="GO:0030154">
    <property type="term" value="P:cell differentiation"/>
    <property type="evidence" value="ECO:0007669"/>
    <property type="project" value="TreeGrafter"/>
</dbReference>
<feature type="compositionally biased region" description="Basic residues" evidence="7">
    <location>
        <begin position="47"/>
        <end position="58"/>
    </location>
</feature>
<evidence type="ECO:0000256" key="7">
    <source>
        <dbReference type="SAM" id="MobiDB-lite"/>
    </source>
</evidence>